<dbReference type="InterPro" id="IPR027417">
    <property type="entry name" value="P-loop_NTPase"/>
</dbReference>
<dbReference type="PRINTS" id="PR00449">
    <property type="entry name" value="RASTRNSFRMNG"/>
</dbReference>
<dbReference type="GO" id="GO:0005525">
    <property type="term" value="F:GTP binding"/>
    <property type="evidence" value="ECO:0007669"/>
    <property type="project" value="UniProtKB-KW"/>
</dbReference>
<protein>
    <submittedName>
        <fullName evidence="3">GTP-binding protein YPT6</fullName>
    </submittedName>
</protein>
<reference evidence="3" key="1">
    <citation type="submission" date="2016-10" db="EMBL/GenBank/DDBJ databases">
        <authorList>
            <person name="Benchimol M."/>
            <person name="Almeida L.G."/>
            <person name="Vasconcelos A.T."/>
            <person name="Perreira-Neves A."/>
            <person name="Rosa I.A."/>
            <person name="Tasca T."/>
            <person name="Bogo M.R."/>
            <person name="de Souza W."/>
        </authorList>
    </citation>
    <scope>NUCLEOTIDE SEQUENCE [LARGE SCALE GENOMIC DNA]</scope>
    <source>
        <strain evidence="3">K</strain>
    </source>
</reference>
<evidence type="ECO:0000313" key="3">
    <source>
        <dbReference type="EMBL" id="OHT06836.1"/>
    </source>
</evidence>
<organism evidence="3 4">
    <name type="scientific">Tritrichomonas foetus</name>
    <dbReference type="NCBI Taxonomy" id="1144522"/>
    <lineage>
        <taxon>Eukaryota</taxon>
        <taxon>Metamonada</taxon>
        <taxon>Parabasalia</taxon>
        <taxon>Tritrichomonadida</taxon>
        <taxon>Tritrichomonadidae</taxon>
        <taxon>Tritrichomonas</taxon>
    </lineage>
</organism>
<dbReference type="GO" id="GO:0003924">
    <property type="term" value="F:GTPase activity"/>
    <property type="evidence" value="ECO:0007669"/>
    <property type="project" value="InterPro"/>
</dbReference>
<sequence length="219" mass="24714">MESSINPKDNDIPEFKIVFVGNESVGKTCIINRFYNNIFSDQQQPTVGAAFVSKEITTKYGRAYLHLWDTAGQERYRCLVPMYARGATVVVIVFDLKQKETFEEIPEWIEKVKDIADGSHIVIVGNKVDLLDDQILPPNQENQSNSNLNNGRNSDLIFKDEIDKWSADAQLSVTYTSAKTGENIDVLFEYIIGLLPRSAFHSPTSVNLDSGEQNRKKCC</sequence>
<dbReference type="NCBIfam" id="TIGR00231">
    <property type="entry name" value="small_GTP"/>
    <property type="match status" value="1"/>
</dbReference>
<dbReference type="EMBL" id="MLAK01000714">
    <property type="protein sequence ID" value="OHT06836.1"/>
    <property type="molecule type" value="Genomic_DNA"/>
</dbReference>
<dbReference type="SMART" id="SM00173">
    <property type="entry name" value="RAS"/>
    <property type="match status" value="1"/>
</dbReference>
<dbReference type="InterPro" id="IPR005225">
    <property type="entry name" value="Small_GTP-bd"/>
</dbReference>
<dbReference type="PROSITE" id="PS51419">
    <property type="entry name" value="RAB"/>
    <property type="match status" value="1"/>
</dbReference>
<dbReference type="InterPro" id="IPR001806">
    <property type="entry name" value="Small_GTPase"/>
</dbReference>
<dbReference type="SMART" id="SM00175">
    <property type="entry name" value="RAB"/>
    <property type="match status" value="1"/>
</dbReference>
<dbReference type="Pfam" id="PF00071">
    <property type="entry name" value="Ras"/>
    <property type="match status" value="1"/>
</dbReference>
<dbReference type="SUPFAM" id="SSF52540">
    <property type="entry name" value="P-loop containing nucleoside triphosphate hydrolases"/>
    <property type="match status" value="1"/>
</dbReference>
<comment type="caution">
    <text evidence="3">The sequence shown here is derived from an EMBL/GenBank/DDBJ whole genome shotgun (WGS) entry which is preliminary data.</text>
</comment>
<dbReference type="RefSeq" id="XP_068359972.1">
    <property type="nucleotide sequence ID" value="XM_068504125.1"/>
</dbReference>
<accession>A0A1J4KAV5</accession>
<dbReference type="AlphaFoldDB" id="A0A1J4KAV5"/>
<dbReference type="Proteomes" id="UP000179807">
    <property type="component" value="Unassembled WGS sequence"/>
</dbReference>
<keyword evidence="2" id="KW-0342">GTP-binding</keyword>
<evidence type="ECO:0000313" key="4">
    <source>
        <dbReference type="Proteomes" id="UP000179807"/>
    </source>
</evidence>
<dbReference type="PROSITE" id="PS51421">
    <property type="entry name" value="RAS"/>
    <property type="match status" value="1"/>
</dbReference>
<dbReference type="Gene3D" id="3.40.50.300">
    <property type="entry name" value="P-loop containing nucleotide triphosphate hydrolases"/>
    <property type="match status" value="1"/>
</dbReference>
<dbReference type="OrthoDB" id="63533at2759"/>
<evidence type="ECO:0000256" key="2">
    <source>
        <dbReference type="ARBA" id="ARBA00023134"/>
    </source>
</evidence>
<evidence type="ECO:0000256" key="1">
    <source>
        <dbReference type="ARBA" id="ARBA00022741"/>
    </source>
</evidence>
<keyword evidence="4" id="KW-1185">Reference proteome</keyword>
<dbReference type="FunFam" id="3.40.50.300:FF:000808">
    <property type="entry name" value="Small GTP-binding protein, putative"/>
    <property type="match status" value="1"/>
</dbReference>
<gene>
    <name evidence="3" type="primary">YPT6</name>
    <name evidence="3" type="ORF">TRFO_25083</name>
</gene>
<dbReference type="PANTHER" id="PTHR24073">
    <property type="entry name" value="DRAB5-RELATED"/>
    <property type="match status" value="1"/>
</dbReference>
<dbReference type="VEuPathDB" id="TrichDB:TRFO_25083"/>
<proteinExistence type="predicted"/>
<dbReference type="CDD" id="cd00154">
    <property type="entry name" value="Rab"/>
    <property type="match status" value="1"/>
</dbReference>
<dbReference type="SMART" id="SM00174">
    <property type="entry name" value="RHO"/>
    <property type="match status" value="1"/>
</dbReference>
<keyword evidence="1" id="KW-0547">Nucleotide-binding</keyword>
<dbReference type="SMART" id="SM00176">
    <property type="entry name" value="RAN"/>
    <property type="match status" value="1"/>
</dbReference>
<dbReference type="GeneID" id="94838829"/>
<name>A0A1J4KAV5_9EUKA</name>